<feature type="transmembrane region" description="Helical" evidence="2">
    <location>
        <begin position="53"/>
        <end position="71"/>
    </location>
</feature>
<dbReference type="EMBL" id="GDHC01006927">
    <property type="protein sequence ID" value="JAQ11702.1"/>
    <property type="molecule type" value="Transcribed_RNA"/>
</dbReference>
<accession>A0A146LYF4</accession>
<evidence type="ECO:0000256" key="2">
    <source>
        <dbReference type="SAM" id="Phobius"/>
    </source>
</evidence>
<dbReference type="PANTHER" id="PTHR13219:SF6">
    <property type="entry name" value="TRANSMEMBRANE PROTEIN 94"/>
    <property type="match status" value="1"/>
</dbReference>
<keyword evidence="2" id="KW-0472">Membrane</keyword>
<feature type="transmembrane region" description="Helical" evidence="2">
    <location>
        <begin position="1139"/>
        <end position="1165"/>
    </location>
</feature>
<feature type="transmembrane region" description="Helical" evidence="2">
    <location>
        <begin position="83"/>
        <end position="103"/>
    </location>
</feature>
<sequence length="1331" mass="150323">MKGDEKLGLTTFEALGILMKDIEHLLHEQDPEKYSWLSALLDILSVNNELSTFNWVSCGCLFFSGLALILTSFFVDSAMYGELLFYGFILIGIVAENVFLVAWDHRLRRNEIPQRIRILLQAVRECQEKCSWGPENYPHLCSPYSPCITLQWTYRDGRLVNLPWALLCNGDTIVLRPGQPAPGNCVQLDTESSFLSYGEVYSPPAKHDHISMPTARVPLNNKRYVLQETPLLRNFREVLETTSRKSVSCYDKNRHLILNRCMQSYTLPMLFLITLFISLMRYVYIDQWVGAGHWSAMFLLLPVLVSLPIMPIGFPSIWIVLHAFGNAKLSAFLQSNAASKIQLESAHSADPFEDISIVEEEVEAIGSGIKWGQHFVHSLLGTQHFLSLTRSSNPLHVLGSVTALSCVDKKGILSWPNPTAEKIFFLKTTSAKPGISRNPTMDKNVDVVAEEMEAMEEECLEPPTVNLRKTSKAQEPYTQVEVLDLTHDLSCPFKLEFDDSHWQKHLTSLKPLGLAVLLNTCNMATQEHYLQFCSHVTAEALYNEDLVPVTNRRCPPCVKEVSTLLSNNKCLCELSKQIGFTENAKYNYSLLQQLSTFRHVQPETVRHDIKFRSLALTTKLKLPFPHMVAVVMSENQNSNSLQLFSQATGDIALDSCIDFWDGTTLRTLSLSDRKKILDFYQRTSLTAYCTAFAYRPLGKSIHSRLSRVYMELPADSHNLYLKNRSPTPLDWDLHQSTDSLYGSEGVDGEIKDIEGCFEIQCNQIFLGMVTMQYQAQIEVVQLIEQLERACIRFVHFSKENELRSRVFSEKMGLESGWNCHISLLPSESPDDDRPEEEELLLDDDEAQPTATSPLLGNHLCGSLEGSKAMSVSAPCAINAEIDRESEESVGPSPKREVPTLDLSSQDWQSVSCMTDSTEQSAPINFDMSNRAKLPRGIEQIRPHLEKVDNVPLLVSLFTDCTPSTTLEMIEIMQDYGEIVCVMGSSANADNSSIFLKANTSVSVEPLYPQVCQQVPVYMQCHDGIAPVQLSQRLNSLPCSVSITRQRPISLFHLIMHARHFMQCLWNCVQFWVCGMVTVSMLQVVTTLIMLPPVFTVGHVMWICCVVLPLVSLTLGHAPLNPQVMQRPAYKVQSSLSIQVSAFVLWCYGGRFLLTLLIVPMVYALVLHSFCADVSPWVTASNRTLHSKLVTLYPVPSEAWGGWEKHHIPYGTAQVIAQTLLVAHLIAVSVGFVHREYLCWRRNPMRNRNWLVACSIISFLQCLYVMYNIAVEESTEYELSIPWIALSLAISSIFLIIVLNEIIKWQEIKANMRYEKRARLDFGTKLGMNSPF</sequence>
<reference evidence="3" key="1">
    <citation type="journal article" date="2016" name="Gigascience">
        <title>De novo construction of an expanded transcriptome assembly for the western tarnished plant bug, Lygus hesperus.</title>
        <authorList>
            <person name="Tassone E.E."/>
            <person name="Geib S.M."/>
            <person name="Hall B."/>
            <person name="Fabrick J.A."/>
            <person name="Brent C.S."/>
            <person name="Hull J.J."/>
        </authorList>
    </citation>
    <scope>NUCLEOTIDE SEQUENCE</scope>
</reference>
<dbReference type="InterPro" id="IPR039720">
    <property type="entry name" value="TMEM94"/>
</dbReference>
<keyword evidence="2" id="KW-1133">Transmembrane helix</keyword>
<feature type="transmembrane region" description="Helical" evidence="2">
    <location>
        <begin position="1280"/>
        <end position="1302"/>
    </location>
</feature>
<feature type="transmembrane region" description="Helical" evidence="2">
    <location>
        <begin position="1214"/>
        <end position="1237"/>
    </location>
</feature>
<dbReference type="InterPro" id="IPR023298">
    <property type="entry name" value="ATPase_P-typ_TM_dom_sf"/>
</dbReference>
<proteinExistence type="predicted"/>
<feature type="transmembrane region" description="Helical" evidence="2">
    <location>
        <begin position="1063"/>
        <end position="1090"/>
    </location>
</feature>
<dbReference type="SUPFAM" id="SSF81665">
    <property type="entry name" value="Calcium ATPase, transmembrane domain M"/>
    <property type="match status" value="1"/>
</dbReference>
<evidence type="ECO:0000313" key="3">
    <source>
        <dbReference type="EMBL" id="JAQ11702.1"/>
    </source>
</evidence>
<feature type="region of interest" description="Disordered" evidence="1">
    <location>
        <begin position="882"/>
        <end position="903"/>
    </location>
</feature>
<protein>
    <submittedName>
        <fullName evidence="3">Uncharacterized protein KIAA0195</fullName>
    </submittedName>
</protein>
<evidence type="ECO:0000256" key="1">
    <source>
        <dbReference type="SAM" id="MobiDB-lite"/>
    </source>
</evidence>
<feature type="transmembrane region" description="Helical" evidence="2">
    <location>
        <begin position="1096"/>
        <end position="1119"/>
    </location>
</feature>
<feature type="transmembrane region" description="Helical" evidence="2">
    <location>
        <begin position="1249"/>
        <end position="1268"/>
    </location>
</feature>
<gene>
    <name evidence="3" type="primary">KIAA0195_5</name>
    <name evidence="3" type="ORF">g.67795</name>
</gene>
<dbReference type="Gene3D" id="1.20.1110.10">
    <property type="entry name" value="Calcium-transporting ATPase, transmembrane domain"/>
    <property type="match status" value="1"/>
</dbReference>
<feature type="transmembrane region" description="Helical" evidence="2">
    <location>
        <begin position="264"/>
        <end position="284"/>
    </location>
</feature>
<dbReference type="PANTHER" id="PTHR13219">
    <property type="entry name" value="TRANSMEMBRANE PROTEIN 94"/>
    <property type="match status" value="1"/>
</dbReference>
<name>A0A146LYF4_LYGHE</name>
<organism evidence="3">
    <name type="scientific">Lygus hesperus</name>
    <name type="common">Western plant bug</name>
    <dbReference type="NCBI Taxonomy" id="30085"/>
    <lineage>
        <taxon>Eukaryota</taxon>
        <taxon>Metazoa</taxon>
        <taxon>Ecdysozoa</taxon>
        <taxon>Arthropoda</taxon>
        <taxon>Hexapoda</taxon>
        <taxon>Insecta</taxon>
        <taxon>Pterygota</taxon>
        <taxon>Neoptera</taxon>
        <taxon>Paraneoptera</taxon>
        <taxon>Hemiptera</taxon>
        <taxon>Heteroptera</taxon>
        <taxon>Panheteroptera</taxon>
        <taxon>Cimicomorpha</taxon>
        <taxon>Miridae</taxon>
        <taxon>Mirini</taxon>
        <taxon>Lygus</taxon>
    </lineage>
</organism>
<feature type="transmembrane region" description="Helical" evidence="2">
    <location>
        <begin position="296"/>
        <end position="321"/>
    </location>
</feature>
<keyword evidence="2" id="KW-0812">Transmembrane</keyword>